<dbReference type="Gene3D" id="1.20.1050.10">
    <property type="match status" value="1"/>
</dbReference>
<dbReference type="InterPro" id="IPR040079">
    <property type="entry name" value="Glutathione_S-Trfase"/>
</dbReference>
<dbReference type="InterPro" id="IPR036249">
    <property type="entry name" value="Thioredoxin-like_sf"/>
</dbReference>
<keyword evidence="5" id="KW-0808">Transferase</keyword>
<dbReference type="CDD" id="cd03184">
    <property type="entry name" value="GST_C_Omega"/>
    <property type="match status" value="1"/>
</dbReference>
<evidence type="ECO:0000259" key="3">
    <source>
        <dbReference type="PROSITE" id="PS50404"/>
    </source>
</evidence>
<dbReference type="Pfam" id="PF13417">
    <property type="entry name" value="GST_N_3"/>
    <property type="match status" value="1"/>
</dbReference>
<feature type="domain" description="GST N-terminal" evidence="3">
    <location>
        <begin position="20"/>
        <end position="102"/>
    </location>
</feature>
<dbReference type="InterPro" id="IPR005442">
    <property type="entry name" value="GST_omega"/>
</dbReference>
<organism evidence="5">
    <name type="scientific">Phlebotomus kandelakii</name>
    <dbReference type="NCBI Taxonomy" id="1109342"/>
    <lineage>
        <taxon>Eukaryota</taxon>
        <taxon>Metazoa</taxon>
        <taxon>Ecdysozoa</taxon>
        <taxon>Arthropoda</taxon>
        <taxon>Hexapoda</taxon>
        <taxon>Insecta</taxon>
        <taxon>Pterygota</taxon>
        <taxon>Neoptera</taxon>
        <taxon>Endopterygota</taxon>
        <taxon>Diptera</taxon>
        <taxon>Nematocera</taxon>
        <taxon>Psychodoidea</taxon>
        <taxon>Psychodidae</taxon>
        <taxon>Phlebotomus</taxon>
        <taxon>Larroussius</taxon>
    </lineage>
</organism>
<feature type="domain" description="GST C-terminal" evidence="4">
    <location>
        <begin position="107"/>
        <end position="240"/>
    </location>
</feature>
<keyword evidence="2" id="KW-0560">Oxidoreductase</keyword>
<dbReference type="FunFam" id="3.40.30.10:FF:000123">
    <property type="entry name" value="Glutathione transferase o1"/>
    <property type="match status" value="1"/>
</dbReference>
<dbReference type="SUPFAM" id="SSF52833">
    <property type="entry name" value="Thioredoxin-like"/>
    <property type="match status" value="1"/>
</dbReference>
<evidence type="ECO:0000259" key="4">
    <source>
        <dbReference type="PROSITE" id="PS50405"/>
    </source>
</evidence>
<dbReference type="InterPro" id="IPR004045">
    <property type="entry name" value="Glutathione_S-Trfase_N"/>
</dbReference>
<dbReference type="FunFam" id="1.20.1050.10:FF:000009">
    <property type="entry name" value="Glutathione S-transferase omega-1"/>
    <property type="match status" value="1"/>
</dbReference>
<proteinExistence type="inferred from homology"/>
<dbReference type="GO" id="GO:0006749">
    <property type="term" value="P:glutathione metabolic process"/>
    <property type="evidence" value="ECO:0007669"/>
    <property type="project" value="TreeGrafter"/>
</dbReference>
<name>A0A6B2E8R4_9DIPT</name>
<reference evidence="5" key="1">
    <citation type="submission" date="2019-10" db="EMBL/GenBank/DDBJ databases">
        <title>Short sand fly seasons in Tbilisi, Georgia, hinder development of host immunity to saliva of the visceral leishmaniasis vector Phlebotomus kandelakii.</title>
        <authorList>
            <person name="Oliveira F."/>
            <person name="Giorgobiani E."/>
            <person name="Guimaraes-Costa A.B."/>
            <person name="Abdeladhim M."/>
            <person name="Oristian J."/>
            <person name="Tskhvaradze L."/>
            <person name="Tsertsvadze N."/>
            <person name="Zakalashvili M."/>
            <person name="Valenzuela J.G."/>
            <person name="Kamhawi S."/>
        </authorList>
    </citation>
    <scope>NUCLEOTIDE SEQUENCE</scope>
    <source>
        <strain evidence="5">Wild-capture in Tbilisi</strain>
        <tissue evidence="5">Salivary glands</tissue>
    </source>
</reference>
<dbReference type="PRINTS" id="PR01625">
    <property type="entry name" value="GSTRNSFRASEO"/>
</dbReference>
<accession>A0A6B2E8R4</accession>
<dbReference type="PROSITE" id="PS50405">
    <property type="entry name" value="GST_CTER"/>
    <property type="match status" value="1"/>
</dbReference>
<evidence type="ECO:0000256" key="2">
    <source>
        <dbReference type="ARBA" id="ARBA00023002"/>
    </source>
</evidence>
<dbReference type="GO" id="GO:0005737">
    <property type="term" value="C:cytoplasm"/>
    <property type="evidence" value="ECO:0007669"/>
    <property type="project" value="InterPro"/>
</dbReference>
<dbReference type="PANTHER" id="PTHR43968:SF6">
    <property type="entry name" value="GLUTATHIONE S-TRANSFERASE OMEGA"/>
    <property type="match status" value="1"/>
</dbReference>
<dbReference type="InterPro" id="IPR010987">
    <property type="entry name" value="Glutathione-S-Trfase_C-like"/>
</dbReference>
<dbReference type="PROSITE" id="PS50404">
    <property type="entry name" value="GST_NTER"/>
    <property type="match status" value="1"/>
</dbReference>
<dbReference type="Pfam" id="PF13410">
    <property type="entry name" value="GST_C_2"/>
    <property type="match status" value="1"/>
</dbReference>
<dbReference type="AlphaFoldDB" id="A0A6B2E8R4"/>
<dbReference type="SFLD" id="SFLDG00358">
    <property type="entry name" value="Main_(cytGST)"/>
    <property type="match status" value="1"/>
</dbReference>
<dbReference type="EMBL" id="GIFK01001848">
    <property type="protein sequence ID" value="NBJ59551.1"/>
    <property type="molecule type" value="Transcribed_RNA"/>
</dbReference>
<dbReference type="GO" id="GO:0004364">
    <property type="term" value="F:glutathione transferase activity"/>
    <property type="evidence" value="ECO:0007669"/>
    <property type="project" value="InterPro"/>
</dbReference>
<dbReference type="GO" id="GO:0045174">
    <property type="term" value="F:glutathione dehydrogenase (ascorbate) activity"/>
    <property type="evidence" value="ECO:0007669"/>
    <property type="project" value="UniProtKB-ARBA"/>
</dbReference>
<protein>
    <submittedName>
        <fullName evidence="5">Putative glutathione s-transferase</fullName>
    </submittedName>
</protein>
<dbReference type="PANTHER" id="PTHR43968">
    <property type="match status" value="1"/>
</dbReference>
<comment type="similarity">
    <text evidence="1">Belongs to the GST superfamily. Omega family.</text>
</comment>
<dbReference type="InterPro" id="IPR036282">
    <property type="entry name" value="Glutathione-S-Trfase_C_sf"/>
</dbReference>
<evidence type="ECO:0000313" key="5">
    <source>
        <dbReference type="EMBL" id="NBJ59551.1"/>
    </source>
</evidence>
<sequence length="244" mass="28117">MSNGKHLATGAPLPTLQDDGKIRLYSMRFCPYAQRVHLVLDAKDIPYHSIFVNLQAKPEWLYERSPVGTVPAVDLPNESGGASLFESLVICDYLDEKFTQRPLYPRTPLAKAKERLLIKKFDTVIEVMYKVFVGEHAPGTLTEISNRLDFFEKELQTRGSDFFGGNLPGMVDYMIWPWCERADMFTFLLGDKYVLDEERFPKLVKWRALMKEDKAVKGFYISGENHAKYMEGRRQGNPDYDMLV</sequence>
<dbReference type="InterPro" id="IPR050983">
    <property type="entry name" value="GST_Omega/HSP26"/>
</dbReference>
<dbReference type="SUPFAM" id="SSF47616">
    <property type="entry name" value="GST C-terminal domain-like"/>
    <property type="match status" value="1"/>
</dbReference>
<dbReference type="SFLD" id="SFLDS00019">
    <property type="entry name" value="Glutathione_Transferase_(cytos"/>
    <property type="match status" value="1"/>
</dbReference>
<dbReference type="Gene3D" id="3.40.30.10">
    <property type="entry name" value="Glutaredoxin"/>
    <property type="match status" value="1"/>
</dbReference>
<evidence type="ECO:0000256" key="1">
    <source>
        <dbReference type="ARBA" id="ARBA00011067"/>
    </source>
</evidence>